<dbReference type="Gene3D" id="3.40.630.30">
    <property type="match status" value="2"/>
</dbReference>
<dbReference type="Proteomes" id="UP000252731">
    <property type="component" value="Unassembled WGS sequence"/>
</dbReference>
<organism evidence="4 5">
    <name type="scientific">Cytobacillus firmus</name>
    <name type="common">Bacillus firmus</name>
    <dbReference type="NCBI Taxonomy" id="1399"/>
    <lineage>
        <taxon>Bacteria</taxon>
        <taxon>Bacillati</taxon>
        <taxon>Bacillota</taxon>
        <taxon>Bacilli</taxon>
        <taxon>Bacillales</taxon>
        <taxon>Bacillaceae</taxon>
        <taxon>Cytobacillus</taxon>
    </lineage>
</organism>
<dbReference type="RefSeq" id="WP_113885366.1">
    <property type="nucleotide sequence ID" value="NZ_QNSF01000022.1"/>
</dbReference>
<dbReference type="PROSITE" id="PS51186">
    <property type="entry name" value="GNAT"/>
    <property type="match status" value="2"/>
</dbReference>
<evidence type="ECO:0000313" key="5">
    <source>
        <dbReference type="Proteomes" id="UP000252731"/>
    </source>
</evidence>
<keyword evidence="5" id="KW-1185">Reference proteome</keyword>
<dbReference type="AlphaFoldDB" id="A0A366JKI1"/>
<dbReference type="EMBL" id="QNSF01000022">
    <property type="protein sequence ID" value="RBP87011.1"/>
    <property type="molecule type" value="Genomic_DNA"/>
</dbReference>
<keyword evidence="2" id="KW-0012">Acyltransferase</keyword>
<evidence type="ECO:0000256" key="2">
    <source>
        <dbReference type="ARBA" id="ARBA00023315"/>
    </source>
</evidence>
<comment type="caution">
    <text evidence="4">The sequence shown here is derived from an EMBL/GenBank/DDBJ whole genome shotgun (WGS) entry which is preliminary data.</text>
</comment>
<evidence type="ECO:0000313" key="4">
    <source>
        <dbReference type="EMBL" id="RBP87011.1"/>
    </source>
</evidence>
<accession>A0A366JKI1</accession>
<dbReference type="InterPro" id="IPR016181">
    <property type="entry name" value="Acyl_CoA_acyltransferase"/>
</dbReference>
<dbReference type="PANTHER" id="PTHR43420">
    <property type="entry name" value="ACETYLTRANSFERASE"/>
    <property type="match status" value="1"/>
</dbReference>
<dbReference type="CDD" id="cd04301">
    <property type="entry name" value="NAT_SF"/>
    <property type="match status" value="2"/>
</dbReference>
<gene>
    <name evidence="4" type="ORF">DFO70_1227</name>
</gene>
<sequence>MLTKKQLNDIHSLQQLCEETGNIKLKLNWDTLKSRSAGEENDYFHYDNNGNLLGYLALYNFGGPIELCGMVHPIHRRKGIFSSLFNEAVKQFAQARKLLINAPASSQSAKGYIKSLPCTYSFSEYQMKRHKSEKIETANPDVTMRQAMSSDLVFLNHLDTVCFDIPKEEAEVFNTKIFACENERTFIIEYKSEKAGKIRIQTEKDAAWIYGFAVSPSFQGKGIGRGALTNVVNHQHSMGVCWVHLEVAAENDHALSLYKSCGFEPYGTQDYYEYDLNTLKV</sequence>
<dbReference type="InterPro" id="IPR050680">
    <property type="entry name" value="YpeA/RimI_acetyltransf"/>
</dbReference>
<evidence type="ECO:0000256" key="1">
    <source>
        <dbReference type="ARBA" id="ARBA00022679"/>
    </source>
</evidence>
<dbReference type="SUPFAM" id="SSF55729">
    <property type="entry name" value="Acyl-CoA N-acyltransferases (Nat)"/>
    <property type="match status" value="1"/>
</dbReference>
<name>A0A366JKI1_CYTFI</name>
<dbReference type="InterPro" id="IPR000182">
    <property type="entry name" value="GNAT_dom"/>
</dbReference>
<dbReference type="STRING" id="1399.VL14_19850"/>
<dbReference type="GO" id="GO:0016747">
    <property type="term" value="F:acyltransferase activity, transferring groups other than amino-acyl groups"/>
    <property type="evidence" value="ECO:0007669"/>
    <property type="project" value="InterPro"/>
</dbReference>
<dbReference type="Pfam" id="PF00583">
    <property type="entry name" value="Acetyltransf_1"/>
    <property type="match status" value="1"/>
</dbReference>
<evidence type="ECO:0000259" key="3">
    <source>
        <dbReference type="PROSITE" id="PS51186"/>
    </source>
</evidence>
<dbReference type="OrthoDB" id="7163760at2"/>
<proteinExistence type="predicted"/>
<protein>
    <submittedName>
        <fullName evidence="4">Acetyltransferase (GNAT) family protein</fullName>
    </submittedName>
</protein>
<feature type="domain" description="N-acetyltransferase" evidence="3">
    <location>
        <begin position="1"/>
        <end position="132"/>
    </location>
</feature>
<reference evidence="4 5" key="1">
    <citation type="submission" date="2018-06" db="EMBL/GenBank/DDBJ databases">
        <title>Freshwater and sediment microbial communities from various areas in North America, analyzing microbe dynamics in response to fracking.</title>
        <authorList>
            <person name="Lamendella R."/>
        </authorList>
    </citation>
    <scope>NUCLEOTIDE SEQUENCE [LARGE SCALE GENOMIC DNA]</scope>
    <source>
        <strain evidence="4 5">14_TX</strain>
    </source>
</reference>
<keyword evidence="1 4" id="KW-0808">Transferase</keyword>
<feature type="domain" description="N-acetyltransferase" evidence="3">
    <location>
        <begin position="142"/>
        <end position="281"/>
    </location>
</feature>